<dbReference type="EMBL" id="KQ425403">
    <property type="protein sequence ID" value="KOF69532.1"/>
    <property type="molecule type" value="Genomic_DNA"/>
</dbReference>
<dbReference type="AlphaFoldDB" id="A0A0L8FXQ7"/>
<keyword evidence="1" id="KW-0812">Transmembrane</keyword>
<gene>
    <name evidence="2" type="ORF">OCBIM_22004636mg</name>
</gene>
<dbReference type="OrthoDB" id="6150177at2759"/>
<protein>
    <submittedName>
        <fullName evidence="2">Uncharacterized protein</fullName>
    </submittedName>
</protein>
<sequence>MPLHDLSHEAIVKLSFFLHRLTSEQIGISIGGCFVINPASVLTLIGSIITYSIVAYQTRS</sequence>
<name>A0A0L8FXQ7_OCTBM</name>
<evidence type="ECO:0000313" key="2">
    <source>
        <dbReference type="EMBL" id="KOF69532.1"/>
    </source>
</evidence>
<organism evidence="2">
    <name type="scientific">Octopus bimaculoides</name>
    <name type="common">California two-spotted octopus</name>
    <dbReference type="NCBI Taxonomy" id="37653"/>
    <lineage>
        <taxon>Eukaryota</taxon>
        <taxon>Metazoa</taxon>
        <taxon>Spiralia</taxon>
        <taxon>Lophotrochozoa</taxon>
        <taxon>Mollusca</taxon>
        <taxon>Cephalopoda</taxon>
        <taxon>Coleoidea</taxon>
        <taxon>Octopodiformes</taxon>
        <taxon>Octopoda</taxon>
        <taxon>Incirrata</taxon>
        <taxon>Octopodidae</taxon>
        <taxon>Octopus</taxon>
    </lineage>
</organism>
<feature type="transmembrane region" description="Helical" evidence="1">
    <location>
        <begin position="26"/>
        <end position="54"/>
    </location>
</feature>
<proteinExistence type="predicted"/>
<accession>A0A0L8FXQ7</accession>
<keyword evidence="1" id="KW-1133">Transmembrane helix</keyword>
<reference evidence="2" key="1">
    <citation type="submission" date="2015-07" db="EMBL/GenBank/DDBJ databases">
        <title>MeaNS - Measles Nucleotide Surveillance Program.</title>
        <authorList>
            <person name="Tran T."/>
            <person name="Druce J."/>
        </authorList>
    </citation>
    <scope>NUCLEOTIDE SEQUENCE</scope>
    <source>
        <strain evidence="2">UCB-OBI-ISO-001</strain>
        <tissue evidence="2">Gonad</tissue>
    </source>
</reference>
<keyword evidence="1" id="KW-0472">Membrane</keyword>
<evidence type="ECO:0000256" key="1">
    <source>
        <dbReference type="SAM" id="Phobius"/>
    </source>
</evidence>